<sequence>MWFGVRRAQIGRIDGGSAARSGWRCGRRWKRRLALASGAGMDRSRMGRLGKVGVGPASRHRRGKPKRSSGRGGKPVDQVQLEAGVQERRRRPVGGLIRLRRHSRDREDQREACLLPAPGLPRQSCMCHSFRLHVECKHTLQQANLD</sequence>
<gene>
    <name evidence="2" type="ORF">M5K25_024654</name>
</gene>
<proteinExistence type="predicted"/>
<name>A0ABD0U2J1_DENTH</name>
<organism evidence="2 3">
    <name type="scientific">Dendrobium thyrsiflorum</name>
    <name type="common">Pinecone-like raceme dendrobium</name>
    <name type="synonym">Orchid</name>
    <dbReference type="NCBI Taxonomy" id="117978"/>
    <lineage>
        <taxon>Eukaryota</taxon>
        <taxon>Viridiplantae</taxon>
        <taxon>Streptophyta</taxon>
        <taxon>Embryophyta</taxon>
        <taxon>Tracheophyta</taxon>
        <taxon>Spermatophyta</taxon>
        <taxon>Magnoliopsida</taxon>
        <taxon>Liliopsida</taxon>
        <taxon>Asparagales</taxon>
        <taxon>Orchidaceae</taxon>
        <taxon>Epidendroideae</taxon>
        <taxon>Malaxideae</taxon>
        <taxon>Dendrobiinae</taxon>
        <taxon>Dendrobium</taxon>
    </lineage>
</organism>
<evidence type="ECO:0000256" key="1">
    <source>
        <dbReference type="SAM" id="MobiDB-lite"/>
    </source>
</evidence>
<comment type="caution">
    <text evidence="2">The sequence shown here is derived from an EMBL/GenBank/DDBJ whole genome shotgun (WGS) entry which is preliminary data.</text>
</comment>
<feature type="region of interest" description="Disordered" evidence="1">
    <location>
        <begin position="40"/>
        <end position="88"/>
    </location>
</feature>
<keyword evidence="3" id="KW-1185">Reference proteome</keyword>
<accession>A0ABD0U2J1</accession>
<reference evidence="2 3" key="1">
    <citation type="journal article" date="2024" name="Plant Biotechnol. J.">
        <title>Dendrobium thyrsiflorum genome and its molecular insights into genes involved in important horticultural traits.</title>
        <authorList>
            <person name="Chen B."/>
            <person name="Wang J.Y."/>
            <person name="Zheng P.J."/>
            <person name="Li K.L."/>
            <person name="Liang Y.M."/>
            <person name="Chen X.F."/>
            <person name="Zhang C."/>
            <person name="Zhao X."/>
            <person name="He X."/>
            <person name="Zhang G.Q."/>
            <person name="Liu Z.J."/>
            <person name="Xu Q."/>
        </authorList>
    </citation>
    <scope>NUCLEOTIDE SEQUENCE [LARGE SCALE GENOMIC DNA]</scope>
    <source>
        <strain evidence="2">GZMU011</strain>
    </source>
</reference>
<dbReference type="AlphaFoldDB" id="A0ABD0U2J1"/>
<protein>
    <submittedName>
        <fullName evidence="2">Uncharacterized protein</fullName>
    </submittedName>
</protein>
<dbReference type="EMBL" id="JANQDX010000018">
    <property type="protein sequence ID" value="KAL0906180.1"/>
    <property type="molecule type" value="Genomic_DNA"/>
</dbReference>
<evidence type="ECO:0000313" key="2">
    <source>
        <dbReference type="EMBL" id="KAL0906180.1"/>
    </source>
</evidence>
<dbReference type="Proteomes" id="UP001552299">
    <property type="component" value="Unassembled WGS sequence"/>
</dbReference>
<evidence type="ECO:0000313" key="3">
    <source>
        <dbReference type="Proteomes" id="UP001552299"/>
    </source>
</evidence>
<feature type="compositionally biased region" description="Basic residues" evidence="1">
    <location>
        <begin position="58"/>
        <end position="69"/>
    </location>
</feature>